<feature type="domain" description="Gcp-like" evidence="1">
    <location>
        <begin position="39"/>
        <end position="140"/>
    </location>
</feature>
<accession>A0A1F4T6D2</accession>
<gene>
    <name evidence="2" type="ORF">A3K49_03915</name>
</gene>
<dbReference type="GO" id="GO:0016740">
    <property type="term" value="F:transferase activity"/>
    <property type="evidence" value="ECO:0007669"/>
    <property type="project" value="UniProtKB-KW"/>
</dbReference>
<dbReference type="Gene3D" id="3.30.420.40">
    <property type="match status" value="2"/>
</dbReference>
<proteinExistence type="predicted"/>
<organism evidence="2 3">
    <name type="scientific">candidate division WOR-1 bacterium RIFOXYC12_FULL_54_18</name>
    <dbReference type="NCBI Taxonomy" id="1802584"/>
    <lineage>
        <taxon>Bacteria</taxon>
        <taxon>Bacillati</taxon>
        <taxon>Saganbacteria</taxon>
    </lineage>
</organism>
<name>A0A1F4T6D2_UNCSA</name>
<dbReference type="NCBIfam" id="TIGR03725">
    <property type="entry name" value="T6A_YeaZ"/>
    <property type="match status" value="1"/>
</dbReference>
<dbReference type="InterPro" id="IPR000905">
    <property type="entry name" value="Gcp-like_dom"/>
</dbReference>
<dbReference type="Pfam" id="PF00814">
    <property type="entry name" value="TsaD"/>
    <property type="match status" value="1"/>
</dbReference>
<dbReference type="Proteomes" id="UP000178602">
    <property type="component" value="Unassembled WGS sequence"/>
</dbReference>
<dbReference type="InterPro" id="IPR022496">
    <property type="entry name" value="T6A_TsaB"/>
</dbReference>
<dbReference type="SUPFAM" id="SSF53067">
    <property type="entry name" value="Actin-like ATPase domain"/>
    <property type="match status" value="2"/>
</dbReference>
<evidence type="ECO:0000259" key="1">
    <source>
        <dbReference type="Pfam" id="PF00814"/>
    </source>
</evidence>
<reference evidence="2 3" key="1">
    <citation type="journal article" date="2016" name="Nat. Commun.">
        <title>Thousands of microbial genomes shed light on interconnected biogeochemical processes in an aquifer system.</title>
        <authorList>
            <person name="Anantharaman K."/>
            <person name="Brown C.T."/>
            <person name="Hug L.A."/>
            <person name="Sharon I."/>
            <person name="Castelle C.J."/>
            <person name="Probst A.J."/>
            <person name="Thomas B.C."/>
            <person name="Singh A."/>
            <person name="Wilkins M.J."/>
            <person name="Karaoz U."/>
            <person name="Brodie E.L."/>
            <person name="Williams K.H."/>
            <person name="Hubbard S.S."/>
            <person name="Banfield J.F."/>
        </authorList>
    </citation>
    <scope>NUCLEOTIDE SEQUENCE [LARGE SCALE GENOMIC DNA]</scope>
</reference>
<dbReference type="PANTHER" id="PTHR11735:SF11">
    <property type="entry name" value="TRNA THREONYLCARBAMOYLADENOSINE BIOSYNTHESIS PROTEIN TSAB"/>
    <property type="match status" value="1"/>
</dbReference>
<evidence type="ECO:0000313" key="3">
    <source>
        <dbReference type="Proteomes" id="UP000178602"/>
    </source>
</evidence>
<comment type="caution">
    <text evidence="2">The sequence shown here is derived from an EMBL/GenBank/DDBJ whole genome shotgun (WGS) entry which is preliminary data.</text>
</comment>
<sequence length="220" mass="23735">MPILGISSATKVVSIGLIDDGRILLETTVAGVQSERIMFYVKEAGIEPEQLEGVAVAVGPGSYSGLRGSVTAAKTLAQALKIPLTSVNTLEAIAYNLSEITGTMAVVLDARADEYNFALFSAKGGELQRLTEDLAMKRDQIVAKLKEVTGTIHLVGNSRGFREQGLVGNNILYADEIHSIPYGINVARLGLKQIKAGRLEDPLKLAPHYSHRPNIREYPH</sequence>
<dbReference type="PANTHER" id="PTHR11735">
    <property type="entry name" value="TRNA N6-ADENOSINE THREONYLCARBAMOYLTRANSFERASE"/>
    <property type="match status" value="1"/>
</dbReference>
<keyword evidence="2" id="KW-0808">Transferase</keyword>
<dbReference type="AlphaFoldDB" id="A0A1F4T6D2"/>
<protein>
    <submittedName>
        <fullName evidence="2">tRNA (Adenosine(37)-N6)-threonylcarbamoyltransferase complex dimerization subunit type 1 TsaB</fullName>
    </submittedName>
</protein>
<dbReference type="EMBL" id="MEUG01000001">
    <property type="protein sequence ID" value="OGC28120.1"/>
    <property type="molecule type" value="Genomic_DNA"/>
</dbReference>
<evidence type="ECO:0000313" key="2">
    <source>
        <dbReference type="EMBL" id="OGC28120.1"/>
    </source>
</evidence>
<dbReference type="InterPro" id="IPR043129">
    <property type="entry name" value="ATPase_NBD"/>
</dbReference>
<dbReference type="GO" id="GO:0005829">
    <property type="term" value="C:cytosol"/>
    <property type="evidence" value="ECO:0007669"/>
    <property type="project" value="TreeGrafter"/>
</dbReference>
<dbReference type="GO" id="GO:0002949">
    <property type="term" value="P:tRNA threonylcarbamoyladenosine modification"/>
    <property type="evidence" value="ECO:0007669"/>
    <property type="project" value="InterPro"/>
</dbReference>